<dbReference type="eggNOG" id="COG0791">
    <property type="taxonomic scope" value="Bacteria"/>
</dbReference>
<proteinExistence type="inferred from homology"/>
<comment type="similarity">
    <text evidence="1">Belongs to the peptidase C40 family.</text>
</comment>
<dbReference type="PATRIC" id="fig|1224163.3.peg.629"/>
<evidence type="ECO:0000313" key="7">
    <source>
        <dbReference type="Proteomes" id="UP000015388"/>
    </source>
</evidence>
<evidence type="ECO:0000256" key="4">
    <source>
        <dbReference type="ARBA" id="ARBA00022807"/>
    </source>
</evidence>
<keyword evidence="7" id="KW-1185">Reference proteome</keyword>
<reference evidence="6 7" key="1">
    <citation type="submission" date="2012-11" db="EMBL/GenBank/DDBJ databases">
        <title>The complete genome sequence of Corynebacterium maris Coryn-1 (=DSM 45190).</title>
        <authorList>
            <person name="Schaffert L."/>
            <person name="Albersmeier A."/>
            <person name="Kalinowski J."/>
            <person name="Ruckert C."/>
        </authorList>
    </citation>
    <scope>NUCLEOTIDE SEQUENCE [LARGE SCALE GENOMIC DNA]</scope>
    <source>
        <strain evidence="7">Coryn-1</strain>
    </source>
</reference>
<keyword evidence="3" id="KW-0378">Hydrolase</keyword>
<dbReference type="InterPro" id="IPR038765">
    <property type="entry name" value="Papain-like_cys_pep_sf"/>
</dbReference>
<dbReference type="PANTHER" id="PTHR47359:SF3">
    <property type="entry name" value="NLP_P60 DOMAIN-CONTAINING PROTEIN-RELATED"/>
    <property type="match status" value="1"/>
</dbReference>
<dbReference type="PANTHER" id="PTHR47359">
    <property type="entry name" value="PEPTIDOGLYCAN DL-ENDOPEPTIDASE CWLO"/>
    <property type="match status" value="1"/>
</dbReference>
<accession>S5T0N9</accession>
<dbReference type="STRING" id="1224163.B841_03135"/>
<organism evidence="6 7">
    <name type="scientific">Corynebacterium maris DSM 45190</name>
    <dbReference type="NCBI Taxonomy" id="1224163"/>
    <lineage>
        <taxon>Bacteria</taxon>
        <taxon>Bacillati</taxon>
        <taxon>Actinomycetota</taxon>
        <taxon>Actinomycetes</taxon>
        <taxon>Mycobacteriales</taxon>
        <taxon>Corynebacteriaceae</taxon>
        <taxon>Corynebacterium</taxon>
    </lineage>
</organism>
<dbReference type="PROSITE" id="PS51935">
    <property type="entry name" value="NLPC_P60"/>
    <property type="match status" value="1"/>
</dbReference>
<dbReference type="RefSeq" id="WP_020934043.1">
    <property type="nucleotide sequence ID" value="NC_021915.1"/>
</dbReference>
<name>S5T0N9_9CORY</name>
<dbReference type="SUPFAM" id="SSF54001">
    <property type="entry name" value="Cysteine proteinases"/>
    <property type="match status" value="1"/>
</dbReference>
<dbReference type="Gene3D" id="3.90.1720.10">
    <property type="entry name" value="endopeptidase domain like (from Nostoc punctiforme)"/>
    <property type="match status" value="1"/>
</dbReference>
<dbReference type="EMBL" id="CP003924">
    <property type="protein sequence ID" value="AGS34110.1"/>
    <property type="molecule type" value="Genomic_DNA"/>
</dbReference>
<dbReference type="AlphaFoldDB" id="S5T0N9"/>
<evidence type="ECO:0000256" key="1">
    <source>
        <dbReference type="ARBA" id="ARBA00007074"/>
    </source>
</evidence>
<dbReference type="GO" id="GO:0008234">
    <property type="term" value="F:cysteine-type peptidase activity"/>
    <property type="evidence" value="ECO:0007669"/>
    <property type="project" value="UniProtKB-KW"/>
</dbReference>
<feature type="domain" description="NlpC/P60" evidence="5">
    <location>
        <begin position="163"/>
        <end position="278"/>
    </location>
</feature>
<keyword evidence="2" id="KW-0645">Protease</keyword>
<dbReference type="Proteomes" id="UP000015388">
    <property type="component" value="Chromosome"/>
</dbReference>
<dbReference type="HOGENOM" id="CLU_060749_0_0_11"/>
<gene>
    <name evidence="6" type="ORF">B841_03135</name>
</gene>
<protein>
    <recommendedName>
        <fullName evidence="5">NlpC/P60 domain-containing protein</fullName>
    </recommendedName>
</protein>
<evidence type="ECO:0000256" key="3">
    <source>
        <dbReference type="ARBA" id="ARBA00022801"/>
    </source>
</evidence>
<dbReference type="InterPro" id="IPR000064">
    <property type="entry name" value="NLP_P60_dom"/>
</dbReference>
<dbReference type="Pfam" id="PF00877">
    <property type="entry name" value="NLPC_P60"/>
    <property type="match status" value="1"/>
</dbReference>
<sequence length="278" mass="28865">MNDLLSALRRIEALLPPPLPATPAHVFPDLAALPALGDYMGAPGAAADLATLAHRLDDDQTLTDELHHTAGALIDAARADLLHIALDLLRTALPLALQALLPHHRPAADAQLATVTHAGLAQAETRAGALTAELEPVAAQLDHIEEETTAEPAALNAPAPAADAAGQAAVDAALGQLGTPYVWGGTQPGGFDCSGLVQWAYRQAGVELPRTAEEMTVGAQVTADQLQPGDLAVWDGHVAMYIGDGQMIEAGDPVQTNPVRTSNMSMGFQGFWRPTAHG</sequence>
<evidence type="ECO:0000259" key="5">
    <source>
        <dbReference type="PROSITE" id="PS51935"/>
    </source>
</evidence>
<evidence type="ECO:0000313" key="6">
    <source>
        <dbReference type="EMBL" id="AGS34110.1"/>
    </source>
</evidence>
<dbReference type="GO" id="GO:0006508">
    <property type="term" value="P:proteolysis"/>
    <property type="evidence" value="ECO:0007669"/>
    <property type="project" value="UniProtKB-KW"/>
</dbReference>
<keyword evidence="4" id="KW-0788">Thiol protease</keyword>
<dbReference type="KEGG" id="cmd:B841_03135"/>
<evidence type="ECO:0000256" key="2">
    <source>
        <dbReference type="ARBA" id="ARBA00022670"/>
    </source>
</evidence>
<dbReference type="OrthoDB" id="5177647at2"/>
<dbReference type="InterPro" id="IPR051794">
    <property type="entry name" value="PG_Endopeptidase_C40"/>
</dbReference>